<sequence length="109" mass="12270">MSTNIVQVTRCNGALSSFVFTDHGLQPLFGGLVVMRKEQYMEFSHGLENSGSRFLWVILPNSVTSDSTSIPPELAQGTEDRGYIFGVIVEKTVKDLMEERRDEQMNVRV</sequence>
<name>A0ACB9FJB1_ARCLA</name>
<keyword evidence="2" id="KW-1185">Reference proteome</keyword>
<proteinExistence type="predicted"/>
<dbReference type="EMBL" id="CM042047">
    <property type="protein sequence ID" value="KAI3771013.1"/>
    <property type="molecule type" value="Genomic_DNA"/>
</dbReference>
<gene>
    <name evidence="1" type="ORF">L6452_02163</name>
</gene>
<evidence type="ECO:0000313" key="2">
    <source>
        <dbReference type="Proteomes" id="UP001055879"/>
    </source>
</evidence>
<reference evidence="2" key="1">
    <citation type="journal article" date="2022" name="Mol. Ecol. Resour.">
        <title>The genomes of chicory, endive, great burdock and yacon provide insights into Asteraceae palaeo-polyploidization history and plant inulin production.</title>
        <authorList>
            <person name="Fan W."/>
            <person name="Wang S."/>
            <person name="Wang H."/>
            <person name="Wang A."/>
            <person name="Jiang F."/>
            <person name="Liu H."/>
            <person name="Zhao H."/>
            <person name="Xu D."/>
            <person name="Zhang Y."/>
        </authorList>
    </citation>
    <scope>NUCLEOTIDE SEQUENCE [LARGE SCALE GENOMIC DNA]</scope>
    <source>
        <strain evidence="2">cv. Niubang</strain>
    </source>
</reference>
<organism evidence="1 2">
    <name type="scientific">Arctium lappa</name>
    <name type="common">Greater burdock</name>
    <name type="synonym">Lappa major</name>
    <dbReference type="NCBI Taxonomy" id="4217"/>
    <lineage>
        <taxon>Eukaryota</taxon>
        <taxon>Viridiplantae</taxon>
        <taxon>Streptophyta</taxon>
        <taxon>Embryophyta</taxon>
        <taxon>Tracheophyta</taxon>
        <taxon>Spermatophyta</taxon>
        <taxon>Magnoliopsida</taxon>
        <taxon>eudicotyledons</taxon>
        <taxon>Gunneridae</taxon>
        <taxon>Pentapetalae</taxon>
        <taxon>asterids</taxon>
        <taxon>campanulids</taxon>
        <taxon>Asterales</taxon>
        <taxon>Asteraceae</taxon>
        <taxon>Carduoideae</taxon>
        <taxon>Cardueae</taxon>
        <taxon>Arctiinae</taxon>
        <taxon>Arctium</taxon>
    </lineage>
</organism>
<protein>
    <submittedName>
        <fullName evidence="1">Uncharacterized protein</fullName>
    </submittedName>
</protein>
<evidence type="ECO:0000313" key="1">
    <source>
        <dbReference type="EMBL" id="KAI3771013.1"/>
    </source>
</evidence>
<dbReference type="Proteomes" id="UP001055879">
    <property type="component" value="Linkage Group LG01"/>
</dbReference>
<reference evidence="1 2" key="2">
    <citation type="journal article" date="2022" name="Mol. Ecol. Resour.">
        <title>The genomes of chicory, endive, great burdock and yacon provide insights into Asteraceae paleo-polyploidization history and plant inulin production.</title>
        <authorList>
            <person name="Fan W."/>
            <person name="Wang S."/>
            <person name="Wang H."/>
            <person name="Wang A."/>
            <person name="Jiang F."/>
            <person name="Liu H."/>
            <person name="Zhao H."/>
            <person name="Xu D."/>
            <person name="Zhang Y."/>
        </authorList>
    </citation>
    <scope>NUCLEOTIDE SEQUENCE [LARGE SCALE GENOMIC DNA]</scope>
    <source>
        <strain evidence="2">cv. Niubang</strain>
    </source>
</reference>
<comment type="caution">
    <text evidence="1">The sequence shown here is derived from an EMBL/GenBank/DDBJ whole genome shotgun (WGS) entry which is preliminary data.</text>
</comment>
<accession>A0ACB9FJB1</accession>